<proteinExistence type="predicted"/>
<accession>A0ABX0ZF36</accession>
<organism evidence="2 3">
    <name type="scientific">Actinacidiphila epipremni</name>
    <dbReference type="NCBI Taxonomy" id="2053013"/>
    <lineage>
        <taxon>Bacteria</taxon>
        <taxon>Bacillati</taxon>
        <taxon>Actinomycetota</taxon>
        <taxon>Actinomycetes</taxon>
        <taxon>Kitasatosporales</taxon>
        <taxon>Streptomycetaceae</taxon>
        <taxon>Actinacidiphila</taxon>
    </lineage>
</organism>
<gene>
    <name evidence="2" type="ORF">HCN08_02595</name>
</gene>
<evidence type="ECO:0000313" key="2">
    <source>
        <dbReference type="EMBL" id="NJP42310.1"/>
    </source>
</evidence>
<protein>
    <submittedName>
        <fullName evidence="2">Helix-turn-helix domain-containing protein</fullName>
    </submittedName>
</protein>
<dbReference type="InterPro" id="IPR010982">
    <property type="entry name" value="Lambda_DNA-bd_dom_sf"/>
</dbReference>
<comment type="caution">
    <text evidence="2">The sequence shown here is derived from an EMBL/GenBank/DDBJ whole genome shotgun (WGS) entry which is preliminary data.</text>
</comment>
<dbReference type="InterPro" id="IPR001387">
    <property type="entry name" value="Cro/C1-type_HTH"/>
</dbReference>
<name>A0ABX0ZF36_9ACTN</name>
<dbReference type="PROSITE" id="PS50943">
    <property type="entry name" value="HTH_CROC1"/>
    <property type="match status" value="1"/>
</dbReference>
<evidence type="ECO:0000259" key="1">
    <source>
        <dbReference type="PROSITE" id="PS50943"/>
    </source>
</evidence>
<sequence>MDDEWMRLGAAIREARKAMRLRQADIGDAVGVGATTIANIEQARTRAITPTLRSVARVLGWAPDVIERVLAGGDAPEPQRGAATVHGEAQVLEAQSFPPEGMPLRIARALAEGSTLDTTIVPLGPGADMVVVVKGKPTASPEELRAALLAWEEREGHLDRLGLTADDRDQSQDGT</sequence>
<dbReference type="Proteomes" id="UP000734511">
    <property type="component" value="Unassembled WGS sequence"/>
</dbReference>
<reference evidence="2 3" key="1">
    <citation type="submission" date="2020-03" db="EMBL/GenBank/DDBJ databases">
        <title>WGS of actinomycetes isolated from Thailand.</title>
        <authorList>
            <person name="Thawai C."/>
        </authorList>
    </citation>
    <scope>NUCLEOTIDE SEQUENCE [LARGE SCALE GENOMIC DNA]</scope>
    <source>
        <strain evidence="2 3">PRB2-1</strain>
    </source>
</reference>
<dbReference type="Pfam" id="PF13560">
    <property type="entry name" value="HTH_31"/>
    <property type="match status" value="1"/>
</dbReference>
<dbReference type="CDD" id="cd00093">
    <property type="entry name" value="HTH_XRE"/>
    <property type="match status" value="1"/>
</dbReference>
<evidence type="ECO:0000313" key="3">
    <source>
        <dbReference type="Proteomes" id="UP000734511"/>
    </source>
</evidence>
<keyword evidence="3" id="KW-1185">Reference proteome</keyword>
<dbReference type="Gene3D" id="1.10.260.40">
    <property type="entry name" value="lambda repressor-like DNA-binding domains"/>
    <property type="match status" value="1"/>
</dbReference>
<feature type="domain" description="HTH cro/C1-type" evidence="1">
    <location>
        <begin position="12"/>
        <end position="66"/>
    </location>
</feature>
<dbReference type="EMBL" id="JAATEJ010000001">
    <property type="protein sequence ID" value="NJP42310.1"/>
    <property type="molecule type" value="Genomic_DNA"/>
</dbReference>
<dbReference type="SUPFAM" id="SSF47413">
    <property type="entry name" value="lambda repressor-like DNA-binding domains"/>
    <property type="match status" value="1"/>
</dbReference>
<dbReference type="RefSeq" id="WP_167981141.1">
    <property type="nucleotide sequence ID" value="NZ_JAATEJ010000001.1"/>
</dbReference>
<dbReference type="SMART" id="SM00530">
    <property type="entry name" value="HTH_XRE"/>
    <property type="match status" value="1"/>
</dbReference>